<dbReference type="InterPro" id="IPR002052">
    <property type="entry name" value="DNA_methylase_N6_adenine_CS"/>
</dbReference>
<dbReference type="GO" id="GO:0008168">
    <property type="term" value="F:methyltransferase activity"/>
    <property type="evidence" value="ECO:0007669"/>
    <property type="project" value="InterPro"/>
</dbReference>
<dbReference type="KEGG" id="hpx:HMPREF0462_1412"/>
<protein>
    <submittedName>
        <fullName evidence="1">Uncharacterized protein</fullName>
    </submittedName>
</protein>
<dbReference type="AlphaFoldDB" id="F4D3Q8"/>
<dbReference type="EMBL" id="CP002605">
    <property type="protein sequence ID" value="AEE71016.1"/>
    <property type="molecule type" value="Genomic_DNA"/>
</dbReference>
<dbReference type="SUPFAM" id="SSF53335">
    <property type="entry name" value="S-adenosyl-L-methionine-dependent methyltransferases"/>
    <property type="match status" value="1"/>
</dbReference>
<organism evidence="1 2">
    <name type="scientific">Helicobacter pylori 83</name>
    <dbReference type="NCBI Taxonomy" id="585538"/>
    <lineage>
        <taxon>Bacteria</taxon>
        <taxon>Pseudomonadati</taxon>
        <taxon>Campylobacterota</taxon>
        <taxon>Epsilonproteobacteria</taxon>
        <taxon>Campylobacterales</taxon>
        <taxon>Helicobacteraceae</taxon>
        <taxon>Helicobacter</taxon>
    </lineage>
</organism>
<dbReference type="Proteomes" id="UP000008459">
    <property type="component" value="Chromosome"/>
</dbReference>
<dbReference type="HOGENOM" id="CLU_038350_0_0_7"/>
<dbReference type="GO" id="GO:0032259">
    <property type="term" value="P:methylation"/>
    <property type="evidence" value="ECO:0007669"/>
    <property type="project" value="InterPro"/>
</dbReference>
<proteinExistence type="predicted"/>
<evidence type="ECO:0000313" key="2">
    <source>
        <dbReference type="Proteomes" id="UP000008459"/>
    </source>
</evidence>
<gene>
    <name evidence="1" type="ORF">HMPREF0462_1412</name>
</gene>
<dbReference type="Gene3D" id="3.40.50.150">
    <property type="entry name" value="Vaccinia Virus protein VP39"/>
    <property type="match status" value="1"/>
</dbReference>
<reference evidence="1 2" key="1">
    <citation type="submission" date="2011-03" db="EMBL/GenBank/DDBJ databases">
        <authorList>
            <person name="Muzny D."/>
            <person name="Qin X."/>
            <person name="Deng J."/>
            <person name="Jiang H."/>
            <person name="Liu Y."/>
            <person name="Qu J."/>
            <person name="Song X.-Z."/>
            <person name="Zhang L."/>
            <person name="Thornton R."/>
            <person name="Coyle M."/>
            <person name="Francisco L."/>
            <person name="Jackson L."/>
            <person name="Javaid M."/>
            <person name="Korchina V."/>
            <person name="Kovar C."/>
            <person name="Mata R."/>
            <person name="Mathew T."/>
            <person name="Ngo R."/>
            <person name="Nguyen L."/>
            <person name="Nguyen N."/>
            <person name="Okwuonu G."/>
            <person name="Ongeri F."/>
            <person name="Pham C."/>
            <person name="Simmons D."/>
            <person name="Wilczek-Boney K."/>
            <person name="Hale W."/>
            <person name="Jakkamsetti A."/>
            <person name="Pham P."/>
            <person name="Ruth R."/>
            <person name="San Lucas F."/>
            <person name="Warren J."/>
            <person name="Zhang J."/>
            <person name="Zhao Z."/>
            <person name="Zhou C."/>
            <person name="Zhu D."/>
            <person name="Lee S."/>
            <person name="Bess C."/>
            <person name="Blankenburg K."/>
            <person name="Forbes L."/>
            <person name="Fu Q."/>
            <person name="Gubbala S."/>
            <person name="Hirani K."/>
            <person name="Jayaseelan J.C."/>
            <person name="Lara F."/>
            <person name="Munidasa M."/>
            <person name="Palculict T."/>
            <person name="Patil S."/>
            <person name="Pu L.-L."/>
            <person name="Saada N."/>
            <person name="Tang L."/>
            <person name="Weissenberger G."/>
            <person name="Zhu Y."/>
            <person name="Hemphill L."/>
            <person name="Shang Y."/>
            <person name="Youmans B."/>
            <person name="Ayvaz T."/>
            <person name="Ross M."/>
            <person name="Santibanez J."/>
            <person name="Aqrawi P."/>
            <person name="Gross S."/>
            <person name="Joshi V."/>
            <person name="Fowler G."/>
            <person name="Nazareth L."/>
            <person name="Reid J."/>
            <person name="Worley K."/>
            <person name="Petrosino J."/>
            <person name="Highlander S."/>
            <person name="Gibbs R."/>
            <person name="Gibbs R."/>
        </authorList>
    </citation>
    <scope>NUCLEOTIDE SEQUENCE [LARGE SCALE GENOMIC DNA]</scope>
    <source>
        <strain evidence="1 2">83</strain>
    </source>
</reference>
<dbReference type="PROSITE" id="PS00092">
    <property type="entry name" value="N6_MTASE"/>
    <property type="match status" value="1"/>
</dbReference>
<dbReference type="GO" id="GO:0003676">
    <property type="term" value="F:nucleic acid binding"/>
    <property type="evidence" value="ECO:0007669"/>
    <property type="project" value="InterPro"/>
</dbReference>
<evidence type="ECO:0000313" key="1">
    <source>
        <dbReference type="EMBL" id="AEE71016.1"/>
    </source>
</evidence>
<accession>F4D3Q8</accession>
<sequence>MLLDFSNLNEEPLKSQIKAEFFKDKKFLYSGDKIDFMLSYKHPNAILPILWGEAKRGNFDDLDKAFTQLLLTIGKCRLYTHHTPPYLCAFDAFRMEFIAFDDTITSFFYESGINFSITPSNHNTEGFKHALDKFKAMCKSHKFVFDFKTQSQECKEFIENNLNSSHLLNKIPIDKNNFFTIYQKWFEAVKPTIDIDWEVAKTKGILDADYYLADSLSDGDKTIIEKLQTILSSSYYKLKRGVNELGKIDFMEIGFTDGQQAHQEFWNIYERPPKVEFQAFILERRDLLVPSDVRERKGAFFTPRIWVEKSQEYLAKALGQDYQEDYIIWDCAGGTGNLLNGLTNKANCFLSTLDSNDVAIVKELAAANKLNLLENHVFQFDFLNDDFKKAPKSLQEILEDKEKRKKLIIYINPPYAEAGNKAKMSGTGEHKAKVARNNKTHETYKNLLGSGANELFAQFFMRIYKELNGCIMASFSTLKYLNSSNFKKFREVFKAKFLEGFMVPADSFDNVKGQFPIGFLVWDTATPPPP</sequence>
<dbReference type="InterPro" id="IPR029063">
    <property type="entry name" value="SAM-dependent_MTases_sf"/>
</dbReference>
<dbReference type="PATRIC" id="fig|585538.3.peg.1445"/>
<name>F4D3Q8_HELPX</name>